<evidence type="ECO:0000259" key="2">
    <source>
        <dbReference type="Pfam" id="PF24353"/>
    </source>
</evidence>
<dbReference type="RefSeq" id="WP_058581560.1">
    <property type="nucleotide sequence ID" value="NZ_LOPU01000018.1"/>
</dbReference>
<organism evidence="3 4">
    <name type="scientific">Haloprofundus marisrubri</name>
    <dbReference type="NCBI Taxonomy" id="1514971"/>
    <lineage>
        <taxon>Archaea</taxon>
        <taxon>Methanobacteriati</taxon>
        <taxon>Methanobacteriota</taxon>
        <taxon>Stenosarchaea group</taxon>
        <taxon>Halobacteria</taxon>
        <taxon>Halobacteriales</taxon>
        <taxon>Haloferacaceae</taxon>
        <taxon>Haloprofundus</taxon>
    </lineage>
</organism>
<dbReference type="AlphaFoldDB" id="A0A0W1R9Z1"/>
<protein>
    <recommendedName>
        <fullName evidence="2">DUF7513 domain-containing protein</fullName>
    </recommendedName>
</protein>
<dbReference type="Proteomes" id="UP000054387">
    <property type="component" value="Unassembled WGS sequence"/>
</dbReference>
<comment type="caution">
    <text evidence="3">The sequence shown here is derived from an EMBL/GenBank/DDBJ whole genome shotgun (WGS) entry which is preliminary data.</text>
</comment>
<dbReference type="EMBL" id="LOPU01000018">
    <property type="protein sequence ID" value="KTG10206.1"/>
    <property type="molecule type" value="Genomic_DNA"/>
</dbReference>
<evidence type="ECO:0000313" key="3">
    <source>
        <dbReference type="EMBL" id="KTG10206.1"/>
    </source>
</evidence>
<gene>
    <name evidence="3" type="ORF">AUR64_11510</name>
</gene>
<dbReference type="STRING" id="1514971.AUR64_11510"/>
<dbReference type="InterPro" id="IPR055935">
    <property type="entry name" value="DUF7513"/>
</dbReference>
<keyword evidence="4" id="KW-1185">Reference proteome</keyword>
<evidence type="ECO:0000313" key="4">
    <source>
        <dbReference type="Proteomes" id="UP000054387"/>
    </source>
</evidence>
<accession>A0A0W1R9Z1</accession>
<name>A0A0W1R9Z1_9EURY</name>
<feature type="region of interest" description="Disordered" evidence="1">
    <location>
        <begin position="1"/>
        <end position="20"/>
    </location>
</feature>
<feature type="domain" description="DUF7513" evidence="2">
    <location>
        <begin position="21"/>
        <end position="114"/>
    </location>
</feature>
<evidence type="ECO:0000256" key="1">
    <source>
        <dbReference type="SAM" id="MobiDB-lite"/>
    </source>
</evidence>
<reference evidence="3 4" key="1">
    <citation type="submission" date="2015-12" db="EMBL/GenBank/DDBJ databases">
        <title>Haloprofundus marisrubri gen. nov., sp. nov., an extremely halophilic archaeon isolated from the Discovery deep brine-seawater interface in the Red Sea.</title>
        <authorList>
            <person name="Zhang G."/>
            <person name="Stingl U."/>
            <person name="Rashid M."/>
        </authorList>
    </citation>
    <scope>NUCLEOTIDE SEQUENCE [LARGE SCALE GENOMIC DNA]</scope>
    <source>
        <strain evidence="3 4">SB9</strain>
    </source>
</reference>
<proteinExistence type="predicted"/>
<dbReference type="Pfam" id="PF24353">
    <property type="entry name" value="DUF7513"/>
    <property type="match status" value="1"/>
</dbReference>
<sequence length="124" mass="13047">MSDRQSEQGTSANEKRNSGGVLGKLFAGWTFRTSTPSYDVGDELVAYVTGVDGAGPRVRVGDTVLRLTGVDDFSGVDGISSSGVDSPADLLDRKVRLRVDSFDKNSYEGTAELLAVLDESAAGL</sequence>